<dbReference type="KEGG" id="rli:RLO149_c018810"/>
<keyword evidence="2" id="KW-1185">Reference proteome</keyword>
<proteinExistence type="predicted"/>
<dbReference type="AlphaFoldDB" id="F7ZJN8"/>
<sequence>MGLNPLEYAALERSQRDLPSDPKELGMNDDNIDDFIPEFAWTDAASISRRLVEYGITPYNRTNFLHRFVNLEFLCHQYFAERNGCKPLEITVASLPFCHVNGVAFLSQSNDPVVFLDEGVLGLAPSLIQVAMPYFDISGFGEAMYDLPDDLPMKFVKVAEAVGAGEFFERIGGVFTGKINPISMENEFRHAFKPGAFEKWRFKQKLLDSIGSDFEGVAKRAKTMFDPANIGQRDYNQRLHFYAMRGLFCFLTGHEFSHIYNEHILARDIGVVNRTLAEMYHAHDELLKIFEVDQLPFTAVAGPEFLTTQPLETEADVDGLMCVLRYIDANRLDGFERRAVIFGACFTFLLAELVVQFQRCSVGRFDLFELLLGMDPYARNCVLSGEHPYPFSRIPSALDSPLLREHPLTPEIHEVCNSMEQCFNIVWSGMGSHIQDQILSNNVSLDGLVDRSRLFENTMAMGFFDKSDRVYSIFP</sequence>
<organism evidence="1 2">
    <name type="scientific">Roseobacter litoralis (strain ATCC 49566 / DSM 6996 / JCM 21268 / NBRC 15278 / OCh 149)</name>
    <dbReference type="NCBI Taxonomy" id="391595"/>
    <lineage>
        <taxon>Bacteria</taxon>
        <taxon>Pseudomonadati</taxon>
        <taxon>Pseudomonadota</taxon>
        <taxon>Alphaproteobacteria</taxon>
        <taxon>Rhodobacterales</taxon>
        <taxon>Roseobacteraceae</taxon>
        <taxon>Roseobacter</taxon>
    </lineage>
</organism>
<gene>
    <name evidence="1" type="ordered locus">RLO149_c018810</name>
</gene>
<dbReference type="HOGENOM" id="CLU_574752_0_0_5"/>
<dbReference type="Proteomes" id="UP000001353">
    <property type="component" value="Chromosome"/>
</dbReference>
<protein>
    <submittedName>
        <fullName evidence="1">Uncharacterized protein</fullName>
    </submittedName>
</protein>
<evidence type="ECO:0000313" key="2">
    <source>
        <dbReference type="Proteomes" id="UP000001353"/>
    </source>
</evidence>
<reference evidence="1 2" key="1">
    <citation type="journal article" date="2011" name="BMC Genomics">
        <title>Comparative genome analysis and genome-guided physiological analysis of Roseobacter litoralis.</title>
        <authorList>
            <person name="Kalhoefer D."/>
            <person name="Thole S."/>
            <person name="Voget S."/>
            <person name="Lehmann R."/>
            <person name="Liesegang H."/>
            <person name="Wollher A."/>
            <person name="Daniel R."/>
            <person name="Simon M."/>
            <person name="Brinkhoff T."/>
        </authorList>
    </citation>
    <scope>NUCLEOTIDE SEQUENCE [LARGE SCALE GENOMIC DNA]</scope>
    <source>
        <strain evidence="2">ATCC 49566 / DSM 6996 / JCM 21268 / NBRC 15278 / OCh 149</strain>
    </source>
</reference>
<accession>F7ZJN8</accession>
<evidence type="ECO:0000313" key="1">
    <source>
        <dbReference type="EMBL" id="AEI93869.1"/>
    </source>
</evidence>
<dbReference type="EMBL" id="CP002623">
    <property type="protein sequence ID" value="AEI93869.1"/>
    <property type="molecule type" value="Genomic_DNA"/>
</dbReference>
<name>F7ZJN8_ROSLO</name>